<accession>A6T773</accession>
<dbReference type="HOGENOM" id="CLU_3426543_0_0_6"/>
<keyword evidence="1" id="KW-0645">Protease</keyword>
<protein>
    <submittedName>
        <fullName evidence="1">Protease</fullName>
    </submittedName>
</protein>
<dbReference type="KEGG" id="kpn:KPN_01009"/>
<evidence type="ECO:0000313" key="1">
    <source>
        <dbReference type="EMBL" id="ABR76444.1"/>
    </source>
</evidence>
<reference evidence="1 2" key="1">
    <citation type="journal article" date="2001" name="Nature">
        <title>Complete genome sequence of Salmonella enterica serovar Typhimurium LT2.</title>
        <authorList>
            <person name="McClelland M."/>
            <person name="Sanderson K.E."/>
            <person name="Spieth J."/>
            <person name="Clifton S.W."/>
            <person name="Latreille P."/>
            <person name="Courtney L."/>
            <person name="Porwollik S."/>
            <person name="Ali J."/>
            <person name="Dante M."/>
            <person name="Du F."/>
            <person name="Hou S."/>
            <person name="Layman D."/>
            <person name="Leonard S."/>
            <person name="Nguyen C."/>
            <person name="Scott K."/>
            <person name="Holmes A."/>
            <person name="Grewal N."/>
            <person name="Mulvaney E."/>
            <person name="Ryan E."/>
            <person name="Sun H."/>
            <person name="Florea L."/>
            <person name="Miller W."/>
            <person name="Stoneking T."/>
            <person name="Nhan M."/>
            <person name="Waterston R."/>
            <person name="Wilson R.K."/>
        </authorList>
    </citation>
    <scope>NUCLEOTIDE SEQUENCE [LARGE SCALE GENOMIC DNA]</scope>
    <source>
        <strain evidence="2">ATCC 700721 / MGH 78578</strain>
    </source>
</reference>
<dbReference type="EMBL" id="CP000647">
    <property type="protein sequence ID" value="ABR76444.1"/>
    <property type="molecule type" value="Genomic_DNA"/>
</dbReference>
<evidence type="ECO:0000313" key="2">
    <source>
        <dbReference type="Proteomes" id="UP000000265"/>
    </source>
</evidence>
<gene>
    <name evidence="1" type="ORF">KPN_01009</name>
</gene>
<sequence length="21" mass="2401">MPYVALVMLLLSKPKARIVEE</sequence>
<proteinExistence type="predicted"/>
<dbReference type="AlphaFoldDB" id="A6T773"/>
<dbReference type="EnsemblBacteria" id="ABR76444">
    <property type="protein sequence ID" value="ABR76444"/>
    <property type="gene ID" value="KPN_01009"/>
</dbReference>
<dbReference type="Proteomes" id="UP000000265">
    <property type="component" value="Chromosome"/>
</dbReference>
<organism evidence="1 2">
    <name type="scientific">Klebsiella pneumoniae subsp. pneumoniae (strain ATCC 700721 / MGH 78578)</name>
    <dbReference type="NCBI Taxonomy" id="272620"/>
    <lineage>
        <taxon>Bacteria</taxon>
        <taxon>Pseudomonadati</taxon>
        <taxon>Pseudomonadota</taxon>
        <taxon>Gammaproteobacteria</taxon>
        <taxon>Enterobacterales</taxon>
        <taxon>Enterobacteriaceae</taxon>
        <taxon>Klebsiella/Raoultella group</taxon>
        <taxon>Klebsiella</taxon>
        <taxon>Klebsiella pneumoniae complex</taxon>
    </lineage>
</organism>
<dbReference type="PaxDb" id="272620-KPN_01009"/>
<name>A6T773_KLEP7</name>
<dbReference type="GO" id="GO:0008233">
    <property type="term" value="F:peptidase activity"/>
    <property type="evidence" value="ECO:0007669"/>
    <property type="project" value="UniProtKB-KW"/>
</dbReference>
<reference evidence="1 2" key="2">
    <citation type="submission" date="2006-09" db="EMBL/GenBank/DDBJ databases">
        <authorList>
            <consortium name="The Klebsiella pneumonia Genome Sequencing Project"/>
            <person name="McClelland M."/>
            <person name="Sanderson E.K."/>
            <person name="Spieth J."/>
            <person name="Clifton W.S."/>
            <person name="Latreille P."/>
            <person name="Sabo A."/>
            <person name="Pepin K."/>
            <person name="Bhonagiri V."/>
            <person name="Porwollik S."/>
            <person name="Ali J."/>
            <person name="Wilson R.K."/>
        </authorList>
    </citation>
    <scope>NUCLEOTIDE SEQUENCE [LARGE SCALE GENOMIC DNA]</scope>
    <source>
        <strain evidence="2">ATCC 700721 / MGH 78578</strain>
    </source>
</reference>
<dbReference type="GO" id="GO:0006508">
    <property type="term" value="P:proteolysis"/>
    <property type="evidence" value="ECO:0007669"/>
    <property type="project" value="UniProtKB-KW"/>
</dbReference>
<keyword evidence="1" id="KW-0378">Hydrolase</keyword>